<dbReference type="CDD" id="cd02440">
    <property type="entry name" value="AdoMet_MTases"/>
    <property type="match status" value="1"/>
</dbReference>
<feature type="domain" description="Methyltransferase type 11" evidence="1">
    <location>
        <begin position="97"/>
        <end position="210"/>
    </location>
</feature>
<dbReference type="InterPro" id="IPR029063">
    <property type="entry name" value="SAM-dependent_MTases_sf"/>
</dbReference>
<dbReference type="PANTHER" id="PTHR42912:SF98">
    <property type="entry name" value="UNCHARACTERISED METHYLTRANSFERASE RV1498C"/>
    <property type="match status" value="1"/>
</dbReference>
<dbReference type="SUPFAM" id="SSF53335">
    <property type="entry name" value="S-adenosyl-L-methionine-dependent methyltransferases"/>
    <property type="match status" value="1"/>
</dbReference>
<evidence type="ECO:0000313" key="3">
    <source>
        <dbReference type="Proteomes" id="UP000298050"/>
    </source>
</evidence>
<dbReference type="OrthoDB" id="9760689at2"/>
<dbReference type="Pfam" id="PF08241">
    <property type="entry name" value="Methyltransf_11"/>
    <property type="match status" value="1"/>
</dbReference>
<keyword evidence="2" id="KW-0489">Methyltransferase</keyword>
<dbReference type="EMBL" id="SRLE01000009">
    <property type="protein sequence ID" value="TGD72526.1"/>
    <property type="molecule type" value="Genomic_DNA"/>
</dbReference>
<gene>
    <name evidence="2" type="ORF">E4634_13420</name>
</gene>
<dbReference type="GO" id="GO:0032259">
    <property type="term" value="P:methylation"/>
    <property type="evidence" value="ECO:0007669"/>
    <property type="project" value="UniProtKB-KW"/>
</dbReference>
<keyword evidence="3" id="KW-1185">Reference proteome</keyword>
<dbReference type="InterPro" id="IPR050508">
    <property type="entry name" value="Methyltransf_Superfamily"/>
</dbReference>
<keyword evidence="2" id="KW-0808">Transferase</keyword>
<organism evidence="2 3">
    <name type="scientific">Mangrovimicrobium sediminis</name>
    <dbReference type="NCBI Taxonomy" id="2562682"/>
    <lineage>
        <taxon>Bacteria</taxon>
        <taxon>Pseudomonadati</taxon>
        <taxon>Pseudomonadota</taxon>
        <taxon>Gammaproteobacteria</taxon>
        <taxon>Cellvibrionales</taxon>
        <taxon>Halieaceae</taxon>
        <taxon>Mangrovimicrobium</taxon>
    </lineage>
</organism>
<dbReference type="GO" id="GO:0008757">
    <property type="term" value="F:S-adenosylmethionine-dependent methyltransferase activity"/>
    <property type="evidence" value="ECO:0007669"/>
    <property type="project" value="InterPro"/>
</dbReference>
<accession>A0A4Z0LZB6</accession>
<reference evidence="2 3" key="1">
    <citation type="submission" date="2019-04" db="EMBL/GenBank/DDBJ databases">
        <title>Taxonomy of novel Haliea sp. from mangrove soil of West Coast of India.</title>
        <authorList>
            <person name="Verma A."/>
            <person name="Kumar P."/>
            <person name="Krishnamurthi S."/>
        </authorList>
    </citation>
    <scope>NUCLEOTIDE SEQUENCE [LARGE SCALE GENOMIC DNA]</scope>
    <source>
        <strain evidence="2 3">SAOS-164</strain>
    </source>
</reference>
<protein>
    <submittedName>
        <fullName evidence="2">Class I SAM-dependent methyltransferase</fullName>
    </submittedName>
</protein>
<sequence length="298" mass="34412">MQGHMVYRAPGFEAGQPTGRAPCAGHRIRWEANRIVSGQIDTIKQGACEMREFDRDLLPPEQFQIMRYSERAFQAVGRNHANYFINELGLKPTDHVLEIGSGNGRIASALAGYLEGGSYTGAEIMEPFVEWCQTTYRHYPNFTFQHIDVYNKHYNPSSSTHACDFRFPFDDNTFDFIYLTSVFTHMHAKDVDNYLSEIHRMLKPGGTVFITYFLIDEATKAQIESGESRRKFRLFEEHSYTDNPRKPEAAIAFDIQFIRSLYERNKLKIVDVSLGKWRSPEKEKHIGHNQDRVVARKG</sequence>
<dbReference type="Proteomes" id="UP000298050">
    <property type="component" value="Unassembled WGS sequence"/>
</dbReference>
<dbReference type="InterPro" id="IPR013216">
    <property type="entry name" value="Methyltransf_11"/>
</dbReference>
<dbReference type="AlphaFoldDB" id="A0A4Z0LZB6"/>
<proteinExistence type="predicted"/>
<evidence type="ECO:0000313" key="2">
    <source>
        <dbReference type="EMBL" id="TGD72526.1"/>
    </source>
</evidence>
<evidence type="ECO:0000259" key="1">
    <source>
        <dbReference type="Pfam" id="PF08241"/>
    </source>
</evidence>
<dbReference type="Gene3D" id="3.40.50.150">
    <property type="entry name" value="Vaccinia Virus protein VP39"/>
    <property type="match status" value="1"/>
</dbReference>
<comment type="caution">
    <text evidence="2">The sequence shown here is derived from an EMBL/GenBank/DDBJ whole genome shotgun (WGS) entry which is preliminary data.</text>
</comment>
<name>A0A4Z0LZB6_9GAMM</name>
<dbReference type="PANTHER" id="PTHR42912">
    <property type="entry name" value="METHYLTRANSFERASE"/>
    <property type="match status" value="1"/>
</dbReference>